<dbReference type="AlphaFoldDB" id="M9MID3"/>
<dbReference type="InterPro" id="IPR051419">
    <property type="entry name" value="Lys/N-term_MeTrsfase_sf"/>
</dbReference>
<gene>
    <name evidence="5" type="ORF">PANT_22c00262</name>
</gene>
<sequence length="731" mass="75915">MSAPTLPGAQPGPSSQPAAASVPAVPASQRAREIQDALKAIVLQTASTLRARNQQARLPTSVASSSVPAATSISESSVNLEQLTGECTRYLSLVHGLRDYLLHAQAALEIELEAATQREAQEAKIAAEAAAEALKRQQEAEAEAQRKAAEEAQTKTEPDAVAGAVASEDAKGEAAGGHADKKEGDEDDSMVATPPLPPAERAERADVAAPTATTGKAGEAAKDAIVIDSDGDDDEDDVPLAFAPKPGAAIDLTDSPALANAPKPSTSATDAASTSTAPTQAGTDPAPTHASAPPAAVPNTVAGIDLSALGINLSSLNNLADLSSLGIPALGGSTSGDTTALAPATDFSELEKMMGMGFPTSSAPDASTTAPDLSSLGNFNLGSTGFGEDTDMFGAGTGAIDLSNFDFSSLTAGTTDAAAADAGVDLSSFLTNLNPAQLDAGSCQAAKVGATGWCRKFGMRIRKKDTMISQPCGSSRPSKGAGGALSYHTSSYWNARFATDPREASGFEWLSSSSSLLSSIPPSILASSSPKILHIGVGTSSLSLDLARYFHAQDGHCSRAAGVMNVDFAPRSIEFQRTAERQWLESIDHADQVMQYKVLDLLDWSQVCEMQGGFDVVLDKSTADSISTGQDLHLDSLDLNVHPAIRKLAQHEKAIPTIQILGIHLAALVSKGGVWLCHSYSSDRWADLVIPTHEAQEAWPWKLTETTAIPVVSSTPNAPLIHHHIYTLHRI</sequence>
<comment type="similarity">
    <text evidence="1">Belongs to the methyltransferase superfamily.</text>
</comment>
<evidence type="ECO:0008006" key="7">
    <source>
        <dbReference type="Google" id="ProtNLM"/>
    </source>
</evidence>
<keyword evidence="2" id="KW-0489">Methyltransferase</keyword>
<evidence type="ECO:0000256" key="4">
    <source>
        <dbReference type="SAM" id="MobiDB-lite"/>
    </source>
</evidence>
<dbReference type="GO" id="GO:0032259">
    <property type="term" value="P:methylation"/>
    <property type="evidence" value="ECO:0007669"/>
    <property type="project" value="UniProtKB-KW"/>
</dbReference>
<feature type="compositionally biased region" description="Acidic residues" evidence="4">
    <location>
        <begin position="229"/>
        <end position="238"/>
    </location>
</feature>
<proteinExistence type="inferred from homology"/>
<dbReference type="PANTHER" id="PTHR12176">
    <property type="entry name" value="SAM-DEPENDENT METHYLTRANSFERASE SUPERFAMILY PROTEIN"/>
    <property type="match status" value="1"/>
</dbReference>
<dbReference type="EMBL" id="DF196788">
    <property type="protein sequence ID" value="GAC76887.1"/>
    <property type="molecule type" value="Genomic_DNA"/>
</dbReference>
<organism evidence="5 6">
    <name type="scientific">Pseudozyma antarctica (strain T-34)</name>
    <name type="common">Yeast</name>
    <name type="synonym">Candida antarctica</name>
    <dbReference type="NCBI Taxonomy" id="1151754"/>
    <lineage>
        <taxon>Eukaryota</taxon>
        <taxon>Fungi</taxon>
        <taxon>Dikarya</taxon>
        <taxon>Basidiomycota</taxon>
        <taxon>Ustilaginomycotina</taxon>
        <taxon>Ustilaginomycetes</taxon>
        <taxon>Ustilaginales</taxon>
        <taxon>Ustilaginaceae</taxon>
        <taxon>Moesziomyces</taxon>
    </lineage>
</organism>
<feature type="compositionally biased region" description="Basic and acidic residues" evidence="4">
    <location>
        <begin position="136"/>
        <end position="158"/>
    </location>
</feature>
<accession>M9MID3</accession>
<dbReference type="OrthoDB" id="411785at2759"/>
<dbReference type="PANTHER" id="PTHR12176:SF84">
    <property type="entry name" value="METHYLTRANSFERASE DOMAIN-CONTAINING PROTEIN"/>
    <property type="match status" value="1"/>
</dbReference>
<feature type="compositionally biased region" description="Low complexity" evidence="4">
    <location>
        <begin position="208"/>
        <end position="218"/>
    </location>
</feature>
<evidence type="ECO:0000313" key="6">
    <source>
        <dbReference type="Proteomes" id="UP000011976"/>
    </source>
</evidence>
<feature type="compositionally biased region" description="Low complexity" evidence="4">
    <location>
        <begin position="7"/>
        <end position="27"/>
    </location>
</feature>
<dbReference type="Proteomes" id="UP000011976">
    <property type="component" value="Unassembled WGS sequence"/>
</dbReference>
<dbReference type="InterPro" id="IPR029063">
    <property type="entry name" value="SAM-dependent_MTases_sf"/>
</dbReference>
<feature type="region of interest" description="Disordered" evidence="4">
    <location>
        <begin position="136"/>
        <end position="294"/>
    </location>
</feature>
<keyword evidence="3" id="KW-0808">Transferase</keyword>
<dbReference type="GO" id="GO:0008168">
    <property type="term" value="F:methyltransferase activity"/>
    <property type="evidence" value="ECO:0007669"/>
    <property type="project" value="UniProtKB-KW"/>
</dbReference>
<feature type="compositionally biased region" description="Basic and acidic residues" evidence="4">
    <location>
        <begin position="168"/>
        <end position="184"/>
    </location>
</feature>
<dbReference type="Gene3D" id="3.40.50.150">
    <property type="entry name" value="Vaccinia Virus protein VP39"/>
    <property type="match status" value="1"/>
</dbReference>
<name>M9MID3_PSEA3</name>
<feature type="region of interest" description="Disordered" evidence="4">
    <location>
        <begin position="1"/>
        <end position="27"/>
    </location>
</feature>
<reference evidence="6" key="1">
    <citation type="journal article" date="2013" name="Genome Announc.">
        <title>Genome sequence of the basidiomycetous yeast Pseudozyma antarctica T-34, a producer of the glycolipid biosurfactants mannosylerythritol lipids.</title>
        <authorList>
            <person name="Morita T."/>
            <person name="Koike H."/>
            <person name="Koyama Y."/>
            <person name="Hagiwara H."/>
            <person name="Ito E."/>
            <person name="Fukuoka T."/>
            <person name="Imura T."/>
            <person name="Machida M."/>
            <person name="Kitamoto D."/>
        </authorList>
    </citation>
    <scope>NUCLEOTIDE SEQUENCE [LARGE SCALE GENOMIC DNA]</scope>
    <source>
        <strain evidence="6">T-34</strain>
    </source>
</reference>
<evidence type="ECO:0000313" key="5">
    <source>
        <dbReference type="EMBL" id="GAC76887.1"/>
    </source>
</evidence>
<evidence type="ECO:0000256" key="1">
    <source>
        <dbReference type="ARBA" id="ARBA00008361"/>
    </source>
</evidence>
<feature type="compositionally biased region" description="Low complexity" evidence="4">
    <location>
        <begin position="261"/>
        <end position="294"/>
    </location>
</feature>
<evidence type="ECO:0000256" key="2">
    <source>
        <dbReference type="ARBA" id="ARBA00022603"/>
    </source>
</evidence>
<evidence type="ECO:0000256" key="3">
    <source>
        <dbReference type="ARBA" id="ARBA00022679"/>
    </source>
</evidence>
<protein>
    <recommendedName>
        <fullName evidence="7">Methyltransferase domain-containing protein</fullName>
    </recommendedName>
</protein>